<accession>A0A8X6TK38</accession>
<organism evidence="1 2">
    <name type="scientific">Nephila pilipes</name>
    <name type="common">Giant wood spider</name>
    <name type="synonym">Nephila maculata</name>
    <dbReference type="NCBI Taxonomy" id="299642"/>
    <lineage>
        <taxon>Eukaryota</taxon>
        <taxon>Metazoa</taxon>
        <taxon>Ecdysozoa</taxon>
        <taxon>Arthropoda</taxon>
        <taxon>Chelicerata</taxon>
        <taxon>Arachnida</taxon>
        <taxon>Araneae</taxon>
        <taxon>Araneomorphae</taxon>
        <taxon>Entelegynae</taxon>
        <taxon>Araneoidea</taxon>
        <taxon>Nephilidae</taxon>
        <taxon>Nephila</taxon>
    </lineage>
</organism>
<dbReference type="AlphaFoldDB" id="A0A8X6TK38"/>
<evidence type="ECO:0000313" key="2">
    <source>
        <dbReference type="Proteomes" id="UP000887013"/>
    </source>
</evidence>
<protein>
    <submittedName>
        <fullName evidence="1">Uncharacterized protein</fullName>
    </submittedName>
</protein>
<proteinExistence type="predicted"/>
<dbReference type="Proteomes" id="UP000887013">
    <property type="component" value="Unassembled WGS sequence"/>
</dbReference>
<comment type="caution">
    <text evidence="1">The sequence shown here is derived from an EMBL/GenBank/DDBJ whole genome shotgun (WGS) entry which is preliminary data.</text>
</comment>
<reference evidence="1" key="1">
    <citation type="submission" date="2020-08" db="EMBL/GenBank/DDBJ databases">
        <title>Multicomponent nature underlies the extraordinary mechanical properties of spider dragline silk.</title>
        <authorList>
            <person name="Kono N."/>
            <person name="Nakamura H."/>
            <person name="Mori M."/>
            <person name="Yoshida Y."/>
            <person name="Ohtoshi R."/>
            <person name="Malay A.D."/>
            <person name="Moran D.A.P."/>
            <person name="Tomita M."/>
            <person name="Numata K."/>
            <person name="Arakawa K."/>
        </authorList>
    </citation>
    <scope>NUCLEOTIDE SEQUENCE</scope>
</reference>
<sequence length="79" mass="8997">MSLVEIIDYLRLWPTTATDLSGLHDKLLSIETRNLHVLGFPQEVNVKYLMDGGLPTVDNLYEKICTTIYADVTHTVDLY</sequence>
<name>A0A8X6TK38_NEPPI</name>
<dbReference type="EMBL" id="BMAW01009935">
    <property type="protein sequence ID" value="GFT16451.1"/>
    <property type="molecule type" value="Genomic_DNA"/>
</dbReference>
<evidence type="ECO:0000313" key="1">
    <source>
        <dbReference type="EMBL" id="GFT16451.1"/>
    </source>
</evidence>
<gene>
    <name evidence="1" type="ORF">NPIL_354401</name>
</gene>
<keyword evidence="2" id="KW-1185">Reference proteome</keyword>